<evidence type="ECO:0000313" key="4">
    <source>
        <dbReference type="Proteomes" id="UP000640333"/>
    </source>
</evidence>
<keyword evidence="4" id="KW-1185">Reference proteome</keyword>
<comment type="similarity">
    <text evidence="1">To B.subtilis soj.</text>
</comment>
<evidence type="ECO:0000256" key="1">
    <source>
        <dbReference type="ARBA" id="ARBA00060876"/>
    </source>
</evidence>
<dbReference type="RefSeq" id="WP_193951964.1">
    <property type="nucleotide sequence ID" value="NZ_JADEYS010000003.1"/>
</dbReference>
<dbReference type="CDD" id="cd02042">
    <property type="entry name" value="ParAB_family"/>
    <property type="match status" value="1"/>
</dbReference>
<dbReference type="Gene3D" id="3.40.50.300">
    <property type="entry name" value="P-loop containing nucleotide triphosphate hydrolases"/>
    <property type="match status" value="1"/>
</dbReference>
<dbReference type="EMBL" id="JADEYS010000003">
    <property type="protein sequence ID" value="MBE9396409.1"/>
    <property type="molecule type" value="Genomic_DNA"/>
</dbReference>
<dbReference type="InterPro" id="IPR027417">
    <property type="entry name" value="P-loop_NTPase"/>
</dbReference>
<name>A0A8J7FBJ9_9GAMM</name>
<accession>A0A8J7FBJ9</accession>
<evidence type="ECO:0000313" key="3">
    <source>
        <dbReference type="EMBL" id="MBE9396409.1"/>
    </source>
</evidence>
<sequence length="262" mass="28917">MQVWTVANQKGGVGKTTTVVSLAGLLAEVGYRVLLIDLDPHGSLTSYFGYDPDELEFSVFDLFEGSNPINAATVHRMLLETSHERLELMPASTALATLERRAVGQEGMGLQIARALVQVKEEYDYVIIDTPPILGVLMVNALAACQHLLVPVQTEFLALKGLERMVRTISMINQARKNKLKYTIIPTFYDRRAHASVTSLRELHNRYSDRISSAIVPVDTELRNASIKGLVPSAVDSSSRGVHAYARILRTLVEAQKQEASV</sequence>
<evidence type="ECO:0000259" key="2">
    <source>
        <dbReference type="Pfam" id="PF13614"/>
    </source>
</evidence>
<dbReference type="AlphaFoldDB" id="A0A8J7FBJ9"/>
<feature type="domain" description="AAA" evidence="2">
    <location>
        <begin position="1"/>
        <end position="181"/>
    </location>
</feature>
<dbReference type="InterPro" id="IPR025669">
    <property type="entry name" value="AAA_dom"/>
</dbReference>
<comment type="caution">
    <text evidence="3">The sequence shown here is derived from an EMBL/GenBank/DDBJ whole genome shotgun (WGS) entry which is preliminary data.</text>
</comment>
<dbReference type="SUPFAM" id="SSF52540">
    <property type="entry name" value="P-loop containing nucleoside triphosphate hydrolases"/>
    <property type="match status" value="1"/>
</dbReference>
<proteinExistence type="predicted"/>
<dbReference type="PANTHER" id="PTHR13696">
    <property type="entry name" value="P-LOOP CONTAINING NUCLEOSIDE TRIPHOSPHATE HYDROLASE"/>
    <property type="match status" value="1"/>
</dbReference>
<dbReference type="InterPro" id="IPR050678">
    <property type="entry name" value="DNA_Partitioning_ATPase"/>
</dbReference>
<reference evidence="3" key="1">
    <citation type="submission" date="2020-10" db="EMBL/GenBank/DDBJ databases">
        <title>Bacterium isolated from coastal waters sediment.</title>
        <authorList>
            <person name="Chen R.-J."/>
            <person name="Lu D.-C."/>
            <person name="Zhu K.-L."/>
            <person name="Du Z.-J."/>
        </authorList>
    </citation>
    <scope>NUCLEOTIDE SEQUENCE</scope>
    <source>
        <strain evidence="3">N1Y112</strain>
    </source>
</reference>
<dbReference type="FunFam" id="3.40.50.300:FF:000285">
    <property type="entry name" value="Sporulation initiation inhibitor Soj"/>
    <property type="match status" value="1"/>
</dbReference>
<dbReference type="Proteomes" id="UP000640333">
    <property type="component" value="Unassembled WGS sequence"/>
</dbReference>
<dbReference type="PANTHER" id="PTHR13696:SF69">
    <property type="entry name" value="PLASMID PARTITIONING PROTEIN-RELATED"/>
    <property type="match status" value="1"/>
</dbReference>
<gene>
    <name evidence="3" type="ORF">IOQ59_03950</name>
</gene>
<organism evidence="3 4">
    <name type="scientific">Pontibacterium sinense</name>
    <dbReference type="NCBI Taxonomy" id="2781979"/>
    <lineage>
        <taxon>Bacteria</taxon>
        <taxon>Pseudomonadati</taxon>
        <taxon>Pseudomonadota</taxon>
        <taxon>Gammaproteobacteria</taxon>
        <taxon>Oceanospirillales</taxon>
        <taxon>Oceanospirillaceae</taxon>
        <taxon>Pontibacterium</taxon>
    </lineage>
</organism>
<protein>
    <submittedName>
        <fullName evidence="3">ParA family protein</fullName>
    </submittedName>
</protein>
<dbReference type="Pfam" id="PF13614">
    <property type="entry name" value="AAA_31"/>
    <property type="match status" value="1"/>
</dbReference>